<reference evidence="1" key="1">
    <citation type="submission" date="2023-07" db="EMBL/GenBank/DDBJ databases">
        <title>draft genome sequence of fig (Ficus carica).</title>
        <authorList>
            <person name="Takahashi T."/>
            <person name="Nishimura K."/>
        </authorList>
    </citation>
    <scope>NUCLEOTIDE SEQUENCE</scope>
</reference>
<name>A0AA88DXQ1_FICCA</name>
<keyword evidence="2" id="KW-1185">Reference proteome</keyword>
<evidence type="ECO:0000313" key="1">
    <source>
        <dbReference type="EMBL" id="GMN63729.1"/>
    </source>
</evidence>
<evidence type="ECO:0000313" key="2">
    <source>
        <dbReference type="Proteomes" id="UP001187192"/>
    </source>
</evidence>
<proteinExistence type="predicted"/>
<accession>A0AA88DXQ1</accession>
<gene>
    <name evidence="1" type="ORF">TIFTF001_032796</name>
</gene>
<protein>
    <submittedName>
        <fullName evidence="1">Uncharacterized protein</fullName>
    </submittedName>
</protein>
<dbReference type="Proteomes" id="UP001187192">
    <property type="component" value="Unassembled WGS sequence"/>
</dbReference>
<dbReference type="EMBL" id="BTGU01000157">
    <property type="protein sequence ID" value="GMN63729.1"/>
    <property type="molecule type" value="Genomic_DNA"/>
</dbReference>
<dbReference type="AlphaFoldDB" id="A0AA88DXQ1"/>
<organism evidence="1 2">
    <name type="scientific">Ficus carica</name>
    <name type="common">Common fig</name>
    <dbReference type="NCBI Taxonomy" id="3494"/>
    <lineage>
        <taxon>Eukaryota</taxon>
        <taxon>Viridiplantae</taxon>
        <taxon>Streptophyta</taxon>
        <taxon>Embryophyta</taxon>
        <taxon>Tracheophyta</taxon>
        <taxon>Spermatophyta</taxon>
        <taxon>Magnoliopsida</taxon>
        <taxon>eudicotyledons</taxon>
        <taxon>Gunneridae</taxon>
        <taxon>Pentapetalae</taxon>
        <taxon>rosids</taxon>
        <taxon>fabids</taxon>
        <taxon>Rosales</taxon>
        <taxon>Moraceae</taxon>
        <taxon>Ficeae</taxon>
        <taxon>Ficus</taxon>
    </lineage>
</organism>
<comment type="caution">
    <text evidence="1">The sequence shown here is derived from an EMBL/GenBank/DDBJ whole genome shotgun (WGS) entry which is preliminary data.</text>
</comment>
<sequence length="114" mass="12839">MHNDMFCVADVIVVLAERKLTSYVYAVEHSPLSTYGRPSQGMDTSCPSLDEQALALLTWLTRTSTTYHLWPATTRRGHLMLLALMSKLPSLAYLASLSKLGWPPHRSHEQMFCS</sequence>